<dbReference type="EMBL" id="RJVI01000002">
    <property type="protein sequence ID" value="ROR32572.1"/>
    <property type="molecule type" value="Genomic_DNA"/>
</dbReference>
<evidence type="ECO:0000256" key="7">
    <source>
        <dbReference type="ARBA" id="ARBA00022989"/>
    </source>
</evidence>
<dbReference type="AlphaFoldDB" id="A0A3N1Y4N2"/>
<evidence type="ECO:0000256" key="5">
    <source>
        <dbReference type="ARBA" id="ARBA00022519"/>
    </source>
</evidence>
<protein>
    <recommendedName>
        <fullName evidence="2">Type II secretion system protein H</fullName>
    </recommendedName>
    <alternativeName>
        <fullName evidence="10">General secretion pathway protein H</fullName>
    </alternativeName>
</protein>
<sequence>MDGRASRRGAGYTLQEALVALAVGAFVTAGVVPTLADLVAGERVTAALNDLLADLHAARAAAVQRRGQVVLCPSADGAACLAEPHWERGWIVFVDTDRDREHDAGEPLLSAHGRLAGLTLRSSLARRRIAYRPDGTSPGTNATLTACPATDVPPRRIVLSNTGRPRIAEAAPSACAGTA</sequence>
<dbReference type="SUPFAM" id="SSF54523">
    <property type="entry name" value="Pili subunits"/>
    <property type="match status" value="1"/>
</dbReference>
<reference evidence="12 13" key="1">
    <citation type="submission" date="2018-11" db="EMBL/GenBank/DDBJ databases">
        <title>Genomic Encyclopedia of Type Strains, Phase IV (KMG-IV): sequencing the most valuable type-strain genomes for metagenomic binning, comparative biology and taxonomic classification.</title>
        <authorList>
            <person name="Goeker M."/>
        </authorList>
    </citation>
    <scope>NUCLEOTIDE SEQUENCE [LARGE SCALE GENOMIC DNA]</scope>
    <source>
        <strain evidence="12 13">DSM 100275</strain>
    </source>
</reference>
<feature type="domain" description="General secretion pathway GspH" evidence="11">
    <location>
        <begin position="47"/>
        <end position="163"/>
    </location>
</feature>
<evidence type="ECO:0000313" key="13">
    <source>
        <dbReference type="Proteomes" id="UP000276634"/>
    </source>
</evidence>
<evidence type="ECO:0000256" key="3">
    <source>
        <dbReference type="ARBA" id="ARBA00022475"/>
    </source>
</evidence>
<name>A0A3N1Y4N2_9GAMM</name>
<keyword evidence="13" id="KW-1185">Reference proteome</keyword>
<evidence type="ECO:0000259" key="11">
    <source>
        <dbReference type="Pfam" id="PF12019"/>
    </source>
</evidence>
<dbReference type="Proteomes" id="UP000276634">
    <property type="component" value="Unassembled WGS sequence"/>
</dbReference>
<dbReference type="GO" id="GO:0005886">
    <property type="term" value="C:plasma membrane"/>
    <property type="evidence" value="ECO:0007669"/>
    <property type="project" value="UniProtKB-SubCell"/>
</dbReference>
<dbReference type="Gene3D" id="3.55.40.10">
    <property type="entry name" value="minor pseudopilin epsh domain"/>
    <property type="match status" value="1"/>
</dbReference>
<accession>A0A3N1Y4N2</accession>
<evidence type="ECO:0000256" key="9">
    <source>
        <dbReference type="ARBA" id="ARBA00025772"/>
    </source>
</evidence>
<dbReference type="RefSeq" id="WP_123401494.1">
    <property type="nucleotide sequence ID" value="NZ_RJVI01000002.1"/>
</dbReference>
<keyword evidence="7" id="KW-1133">Transmembrane helix</keyword>
<keyword evidence="4" id="KW-0488">Methylation</keyword>
<proteinExistence type="inferred from homology"/>
<evidence type="ECO:0000256" key="10">
    <source>
        <dbReference type="ARBA" id="ARBA00030775"/>
    </source>
</evidence>
<evidence type="ECO:0000256" key="1">
    <source>
        <dbReference type="ARBA" id="ARBA00004377"/>
    </source>
</evidence>
<dbReference type="GO" id="GO:0015628">
    <property type="term" value="P:protein secretion by the type II secretion system"/>
    <property type="evidence" value="ECO:0007669"/>
    <property type="project" value="InterPro"/>
</dbReference>
<dbReference type="GO" id="GO:0015627">
    <property type="term" value="C:type II protein secretion system complex"/>
    <property type="evidence" value="ECO:0007669"/>
    <property type="project" value="InterPro"/>
</dbReference>
<evidence type="ECO:0000256" key="4">
    <source>
        <dbReference type="ARBA" id="ARBA00022481"/>
    </source>
</evidence>
<evidence type="ECO:0000256" key="2">
    <source>
        <dbReference type="ARBA" id="ARBA00021549"/>
    </source>
</evidence>
<dbReference type="InterPro" id="IPR022346">
    <property type="entry name" value="T2SS_GspH"/>
</dbReference>
<dbReference type="OrthoDB" id="2313614at2"/>
<dbReference type="InterPro" id="IPR045584">
    <property type="entry name" value="Pilin-like"/>
</dbReference>
<gene>
    <name evidence="12" type="ORF">EDC57_1777</name>
</gene>
<organism evidence="12 13">
    <name type="scientific">Inmirania thermothiophila</name>
    <dbReference type="NCBI Taxonomy" id="1750597"/>
    <lineage>
        <taxon>Bacteria</taxon>
        <taxon>Pseudomonadati</taxon>
        <taxon>Pseudomonadota</taxon>
        <taxon>Gammaproteobacteria</taxon>
        <taxon>Chromatiales</taxon>
        <taxon>Ectothiorhodospiraceae</taxon>
        <taxon>Inmirania</taxon>
    </lineage>
</organism>
<keyword evidence="6" id="KW-0812">Transmembrane</keyword>
<comment type="caution">
    <text evidence="12">The sequence shown here is derived from an EMBL/GenBank/DDBJ whole genome shotgun (WGS) entry which is preliminary data.</text>
</comment>
<comment type="subcellular location">
    <subcellularLocation>
        <location evidence="1">Cell inner membrane</location>
        <topology evidence="1">Single-pass membrane protein</topology>
    </subcellularLocation>
</comment>
<keyword evidence="8" id="KW-0472">Membrane</keyword>
<dbReference type="Pfam" id="PF12019">
    <property type="entry name" value="GspH"/>
    <property type="match status" value="1"/>
</dbReference>
<comment type="similarity">
    <text evidence="9">Belongs to the GSP H family.</text>
</comment>
<evidence type="ECO:0000313" key="12">
    <source>
        <dbReference type="EMBL" id="ROR32572.1"/>
    </source>
</evidence>
<keyword evidence="5" id="KW-0997">Cell inner membrane</keyword>
<evidence type="ECO:0000256" key="6">
    <source>
        <dbReference type="ARBA" id="ARBA00022692"/>
    </source>
</evidence>
<evidence type="ECO:0000256" key="8">
    <source>
        <dbReference type="ARBA" id="ARBA00023136"/>
    </source>
</evidence>
<keyword evidence="3" id="KW-1003">Cell membrane</keyword>